<feature type="chain" id="PRO_5047152731" description="Lipoprotein" evidence="1">
    <location>
        <begin position="24"/>
        <end position="191"/>
    </location>
</feature>
<dbReference type="PROSITE" id="PS51257">
    <property type="entry name" value="PROKAR_LIPOPROTEIN"/>
    <property type="match status" value="1"/>
</dbReference>
<keyword evidence="2" id="KW-0614">Plasmid</keyword>
<protein>
    <recommendedName>
        <fullName evidence="4">Lipoprotein</fullName>
    </recommendedName>
</protein>
<dbReference type="Proteomes" id="UP000683579">
    <property type="component" value="Plasmid unnamed2"/>
</dbReference>
<dbReference type="RefSeq" id="WP_040231330.1">
    <property type="nucleotide sequence ID" value="NZ_CDHL01000025.1"/>
</dbReference>
<evidence type="ECO:0000256" key="1">
    <source>
        <dbReference type="SAM" id="SignalP"/>
    </source>
</evidence>
<reference evidence="2 3" key="1">
    <citation type="submission" date="2021-06" db="EMBL/GenBank/DDBJ databases">
        <title>FDA dAtabase for Regulatory Grade micrObial Sequences (FDA-ARGOS): Supporting development and validation of Infectious Disease Dx tests.</title>
        <authorList>
            <person name="Sproer C."/>
            <person name="Gronow S."/>
            <person name="Severitt S."/>
            <person name="Schroder I."/>
            <person name="Tallon L."/>
            <person name="Sadzewicz L."/>
            <person name="Zhao X."/>
            <person name="Boylan J."/>
            <person name="Ott S."/>
            <person name="Bowen H."/>
            <person name="Vavikolanu K."/>
            <person name="Mehta A."/>
            <person name="Aluvathingal J."/>
            <person name="Nadendla S."/>
            <person name="Lowell S."/>
            <person name="Myers T."/>
            <person name="Yan Y."/>
        </authorList>
    </citation>
    <scope>NUCLEOTIDE SEQUENCE [LARGE SCALE GENOMIC DNA]</scope>
    <source>
        <strain evidence="2 3">FDAARGOS 1424</strain>
        <plasmid evidence="2 3">unnamed2</plasmid>
    </source>
</reference>
<evidence type="ECO:0008006" key="4">
    <source>
        <dbReference type="Google" id="ProtNLM"/>
    </source>
</evidence>
<name>A0ABX8KJL6_9ENTR</name>
<geneLocation type="plasmid" evidence="2 3">
    <name>unnamed2</name>
</geneLocation>
<feature type="signal peptide" evidence="1">
    <location>
        <begin position="1"/>
        <end position="23"/>
    </location>
</feature>
<evidence type="ECO:0000313" key="2">
    <source>
        <dbReference type="EMBL" id="QXA47314.1"/>
    </source>
</evidence>
<dbReference type="EMBL" id="CP077263">
    <property type="protein sequence ID" value="QXA47314.1"/>
    <property type="molecule type" value="Genomic_DNA"/>
</dbReference>
<accession>A0ABX8KJL6</accession>
<organism evidence="2 3">
    <name type="scientific">Citrobacter pasteurii</name>
    <dbReference type="NCBI Taxonomy" id="1563222"/>
    <lineage>
        <taxon>Bacteria</taxon>
        <taxon>Pseudomonadati</taxon>
        <taxon>Pseudomonadota</taxon>
        <taxon>Gammaproteobacteria</taxon>
        <taxon>Enterobacterales</taxon>
        <taxon>Enterobacteriaceae</taxon>
        <taxon>Citrobacter</taxon>
    </lineage>
</organism>
<proteinExistence type="predicted"/>
<sequence length="191" mass="20711">MKIIKLFCLTLTLVLAGCNLSNSKSTPTVPEHPEQATIRLNTLVLAVKKPADVSWHNLLPDWDPKKVISVVKGKADEVREKMASSATVSTTFSATTETTNMIAVPISIHDTDPAGPGFDMVIIPGFRHTGGPMTLSVDLHIQDTHGSFGLNQIWSLNPVQSLRSLNPDQSLLAARAIDENNLQVILITPEI</sequence>
<keyword evidence="1" id="KW-0732">Signal</keyword>
<gene>
    <name evidence="2" type="ORF">I6L54_24145</name>
</gene>
<evidence type="ECO:0000313" key="3">
    <source>
        <dbReference type="Proteomes" id="UP000683579"/>
    </source>
</evidence>
<keyword evidence="3" id="KW-1185">Reference proteome</keyword>